<reference evidence="1" key="1">
    <citation type="submission" date="2020-06" db="EMBL/GenBank/DDBJ databases">
        <title>Draft genome of Bugula neritina, a colonial animal packing powerful symbionts and potential medicines.</title>
        <authorList>
            <person name="Rayko M."/>
        </authorList>
    </citation>
    <scope>NUCLEOTIDE SEQUENCE [LARGE SCALE GENOMIC DNA]</scope>
    <source>
        <strain evidence="1">Kwan_BN1</strain>
    </source>
</reference>
<organism evidence="1 2">
    <name type="scientific">Bugula neritina</name>
    <name type="common">Brown bryozoan</name>
    <name type="synonym">Sertularia neritina</name>
    <dbReference type="NCBI Taxonomy" id="10212"/>
    <lineage>
        <taxon>Eukaryota</taxon>
        <taxon>Metazoa</taxon>
        <taxon>Spiralia</taxon>
        <taxon>Lophotrochozoa</taxon>
        <taxon>Bryozoa</taxon>
        <taxon>Gymnolaemata</taxon>
        <taxon>Cheilostomatida</taxon>
        <taxon>Flustrina</taxon>
        <taxon>Buguloidea</taxon>
        <taxon>Bugulidae</taxon>
        <taxon>Bugula</taxon>
    </lineage>
</organism>
<protein>
    <submittedName>
        <fullName evidence="1">Uncharacterized protein</fullName>
    </submittedName>
</protein>
<gene>
    <name evidence="1" type="ORF">EB796_007590</name>
</gene>
<evidence type="ECO:0000313" key="2">
    <source>
        <dbReference type="Proteomes" id="UP000593567"/>
    </source>
</evidence>
<dbReference type="Pfam" id="PF20168">
    <property type="entry name" value="PDS5"/>
    <property type="match status" value="1"/>
</dbReference>
<sequence>MNTGSTLKEKFPDTCEHLLQTLQSMVKIGSPRQAKHAVRCLANMFDNKEELFDNLATVSESVNCSSVNFLVSVTQSVNSYLSYSVTSYSLLTFSCPPALPGELSIESANLCTALVALGQMAVLAPKAEFVSVLKPLVQNVLVKQILMQDQYAPSLLVVGYLFVYIYRQRSEWVEGPPSCGLTTTW</sequence>
<keyword evidence="2" id="KW-1185">Reference proteome</keyword>
<proteinExistence type="predicted"/>
<dbReference type="AlphaFoldDB" id="A0A7J7K8E2"/>
<accession>A0A7J7K8E2</accession>
<dbReference type="EMBL" id="VXIV02001153">
    <property type="protein sequence ID" value="KAF6034111.1"/>
    <property type="molecule type" value="Genomic_DNA"/>
</dbReference>
<comment type="caution">
    <text evidence="1">The sequence shown here is derived from an EMBL/GenBank/DDBJ whole genome shotgun (WGS) entry which is preliminary data.</text>
</comment>
<evidence type="ECO:0000313" key="1">
    <source>
        <dbReference type="EMBL" id="KAF6034111.1"/>
    </source>
</evidence>
<name>A0A7J7K8E2_BUGNE</name>
<dbReference type="Proteomes" id="UP000593567">
    <property type="component" value="Unassembled WGS sequence"/>
</dbReference>
<dbReference type="OrthoDB" id="200660at2759"/>